<proteinExistence type="predicted"/>
<organism evidence="1 2">
    <name type="scientific">Cryptotermes secundus</name>
    <dbReference type="NCBI Taxonomy" id="105785"/>
    <lineage>
        <taxon>Eukaryota</taxon>
        <taxon>Metazoa</taxon>
        <taxon>Ecdysozoa</taxon>
        <taxon>Arthropoda</taxon>
        <taxon>Hexapoda</taxon>
        <taxon>Insecta</taxon>
        <taxon>Pterygota</taxon>
        <taxon>Neoptera</taxon>
        <taxon>Polyneoptera</taxon>
        <taxon>Dictyoptera</taxon>
        <taxon>Blattodea</taxon>
        <taxon>Blattoidea</taxon>
        <taxon>Termitoidae</taxon>
        <taxon>Kalotermitidae</taxon>
        <taxon>Cryptotermitinae</taxon>
        <taxon>Cryptotermes</taxon>
    </lineage>
</organism>
<dbReference type="Gene3D" id="3.80.10.10">
    <property type="entry name" value="Ribonuclease Inhibitor"/>
    <property type="match status" value="2"/>
</dbReference>
<dbReference type="Proteomes" id="UP000235965">
    <property type="component" value="Unassembled WGS sequence"/>
</dbReference>
<evidence type="ECO:0000313" key="2">
    <source>
        <dbReference type="Proteomes" id="UP000235965"/>
    </source>
</evidence>
<dbReference type="AlphaFoldDB" id="A0A2J7REJ2"/>
<evidence type="ECO:0000313" key="1">
    <source>
        <dbReference type="EMBL" id="PNF39253.1"/>
    </source>
</evidence>
<comment type="caution">
    <text evidence="1">The sequence shown here is derived from an EMBL/GenBank/DDBJ whole genome shotgun (WGS) entry which is preliminary data.</text>
</comment>
<dbReference type="InterPro" id="IPR032675">
    <property type="entry name" value="LRR_dom_sf"/>
</dbReference>
<gene>
    <name evidence="1" type="ORF">B7P43_G16958</name>
</gene>
<accession>A0A2J7REJ2</accession>
<dbReference type="SMART" id="SM00367">
    <property type="entry name" value="LRR_CC"/>
    <property type="match status" value="4"/>
</dbReference>
<protein>
    <submittedName>
        <fullName evidence="1">Uncharacterized protein</fullName>
    </submittedName>
</protein>
<reference evidence="1 2" key="1">
    <citation type="submission" date="2017-12" db="EMBL/GenBank/DDBJ databases">
        <title>Hemimetabolous genomes reveal molecular basis of termite eusociality.</title>
        <authorList>
            <person name="Harrison M.C."/>
            <person name="Jongepier E."/>
            <person name="Robertson H.M."/>
            <person name="Arning N."/>
            <person name="Bitard-Feildel T."/>
            <person name="Chao H."/>
            <person name="Childers C.P."/>
            <person name="Dinh H."/>
            <person name="Doddapaneni H."/>
            <person name="Dugan S."/>
            <person name="Gowin J."/>
            <person name="Greiner C."/>
            <person name="Han Y."/>
            <person name="Hu H."/>
            <person name="Hughes D.S.T."/>
            <person name="Huylmans A.-K."/>
            <person name="Kemena C."/>
            <person name="Kremer L.P.M."/>
            <person name="Lee S.L."/>
            <person name="Lopez-Ezquerra A."/>
            <person name="Mallet L."/>
            <person name="Monroy-Kuhn J.M."/>
            <person name="Moser A."/>
            <person name="Murali S.C."/>
            <person name="Muzny D.M."/>
            <person name="Otani S."/>
            <person name="Piulachs M.-D."/>
            <person name="Poelchau M."/>
            <person name="Qu J."/>
            <person name="Schaub F."/>
            <person name="Wada-Katsumata A."/>
            <person name="Worley K.C."/>
            <person name="Xie Q."/>
            <person name="Ylla G."/>
            <person name="Poulsen M."/>
            <person name="Gibbs R.A."/>
            <person name="Schal C."/>
            <person name="Richards S."/>
            <person name="Belles X."/>
            <person name="Korb J."/>
            <person name="Bornberg-Bauer E."/>
        </authorList>
    </citation>
    <scope>NUCLEOTIDE SEQUENCE [LARGE SCALE GENOMIC DNA]</scope>
    <source>
        <tissue evidence="1">Whole body</tissue>
    </source>
</reference>
<name>A0A2J7REJ2_9NEOP</name>
<dbReference type="InParanoid" id="A0A2J7REJ2"/>
<dbReference type="EMBL" id="NEVH01004961">
    <property type="protein sequence ID" value="PNF39253.1"/>
    <property type="molecule type" value="Genomic_DNA"/>
</dbReference>
<dbReference type="SUPFAM" id="SSF52047">
    <property type="entry name" value="RNI-like"/>
    <property type="match status" value="1"/>
</dbReference>
<keyword evidence="2" id="KW-1185">Reference proteome</keyword>
<sequence>MPPLKQPPSLESIVLQSVNKFTLALGHKLLDEVCSGTPTTVPPTRWGMSSNFVSKKPSEILNSQEMQHFFHPGLPLYLSNAVTSVALKAITTIISQAKCTHDGFSKSGDDSCREIVESLISIVLRAQLTHFDLLKWPWFIGETLLKHLHIFHHLEVLKLWPVTWSPVWATVVEVLQGGYCSLSNLVSFSMRCHCTDKILILMVSCTRLQYLDVMSSVEVTDLCVSSLLHLNNLKVMNMCSTSLTAVGYTRLLNGLPHLGKLVWFDLNSKALGSMKTSPLSLLSYEASRVSLNQLIIIVRMCPYLIQISLHWVEADLSVLGELKQLKEIKIAHCSAVNSNLKGLLEVVGYNIASLELHEMKDVDLLMIGALCINLKRMGLMCDFKASEESFLAIKEPLFKELEDLRFGSEYSECLFFSCINIRKLEVSKCQNFNDHVVAALLTRNPLKQLEVLSVGHSGLLSMNTVHLLLESCDNLRVLEGLESWGGVTKSQVMELCADMKRKNMDIEILWKKPLQISW</sequence>
<dbReference type="OrthoDB" id="63112at2759"/>
<dbReference type="InterPro" id="IPR006553">
    <property type="entry name" value="Leu-rich_rpt_Cys-con_subtyp"/>
</dbReference>